<evidence type="ECO:0000313" key="9">
    <source>
        <dbReference type="Proteomes" id="UP000283269"/>
    </source>
</evidence>
<proteinExistence type="inferred from homology"/>
<dbReference type="GO" id="GO:0004843">
    <property type="term" value="F:cysteine-type deubiquitinase activity"/>
    <property type="evidence" value="ECO:0007669"/>
    <property type="project" value="InterPro"/>
</dbReference>
<evidence type="ECO:0000259" key="7">
    <source>
        <dbReference type="PROSITE" id="PS52048"/>
    </source>
</evidence>
<evidence type="ECO:0000256" key="2">
    <source>
        <dbReference type="ARBA" id="ARBA00022786"/>
    </source>
</evidence>
<evidence type="ECO:0000256" key="1">
    <source>
        <dbReference type="ARBA" id="ARBA00022670"/>
    </source>
</evidence>
<evidence type="ECO:0000256" key="3">
    <source>
        <dbReference type="ARBA" id="ARBA00022801"/>
    </source>
</evidence>
<evidence type="ECO:0000256" key="4">
    <source>
        <dbReference type="ARBA" id="ARBA00022807"/>
    </source>
</evidence>
<feature type="domain" description="UCH catalytic" evidence="7">
    <location>
        <begin position="1"/>
        <end position="125"/>
    </location>
</feature>
<keyword evidence="3" id="KW-0378">Hydrolase</keyword>
<dbReference type="GO" id="GO:0006511">
    <property type="term" value="P:ubiquitin-dependent protein catabolic process"/>
    <property type="evidence" value="ECO:0007669"/>
    <property type="project" value="InterPro"/>
</dbReference>
<dbReference type="Proteomes" id="UP000283269">
    <property type="component" value="Unassembled WGS sequence"/>
</dbReference>
<name>A0A409XLV9_PSICY</name>
<keyword evidence="1" id="KW-0645">Protease</keyword>
<dbReference type="PROSITE" id="PS52048">
    <property type="entry name" value="UCH_DOMAIN"/>
    <property type="match status" value="1"/>
</dbReference>
<accession>A0A409XLV9</accession>
<reference evidence="8 9" key="1">
    <citation type="journal article" date="2018" name="Evol. Lett.">
        <title>Horizontal gene cluster transfer increased hallucinogenic mushroom diversity.</title>
        <authorList>
            <person name="Reynolds H.T."/>
            <person name="Vijayakumar V."/>
            <person name="Gluck-Thaler E."/>
            <person name="Korotkin H.B."/>
            <person name="Matheny P.B."/>
            <person name="Slot J.C."/>
        </authorList>
    </citation>
    <scope>NUCLEOTIDE SEQUENCE [LARGE SCALE GENOMIC DNA]</scope>
    <source>
        <strain evidence="8 9">2631</strain>
    </source>
</reference>
<dbReference type="InParanoid" id="A0A409XLV9"/>
<dbReference type="EMBL" id="NHYD01001250">
    <property type="protein sequence ID" value="PPQ91763.1"/>
    <property type="molecule type" value="Genomic_DNA"/>
</dbReference>
<evidence type="ECO:0000313" key="8">
    <source>
        <dbReference type="EMBL" id="PPQ91763.1"/>
    </source>
</evidence>
<sequence length="130" mass="14062">MAPTDKTPLERAELLATTPLFADIHAESADSGQSAQTGLHFTCFVEAPDADIRDAAQGAEISESAKSDTKTSGYETHRARWASRRTPVAVVLMPVEYSQDVANLVKARYMSASTSVYFNLMALSTAPQHN</sequence>
<keyword evidence="4" id="KW-0788">Thiol protease</keyword>
<keyword evidence="9" id="KW-1185">Reference proteome</keyword>
<dbReference type="STRING" id="93625.A0A409XLV9"/>
<dbReference type="InterPro" id="IPR001578">
    <property type="entry name" value="Peptidase_C12_UCH"/>
</dbReference>
<comment type="caution">
    <text evidence="5">Lacks conserved residue(s) required for the propagation of feature annotation.</text>
</comment>
<dbReference type="AlphaFoldDB" id="A0A409XLV9"/>
<dbReference type="InterPro" id="IPR036959">
    <property type="entry name" value="Peptidase_C12_UCH_sf"/>
</dbReference>
<evidence type="ECO:0000256" key="5">
    <source>
        <dbReference type="PROSITE-ProRule" id="PRU01393"/>
    </source>
</evidence>
<comment type="similarity">
    <text evidence="5">Belongs to the peptidase C12 family.</text>
</comment>
<keyword evidence="2" id="KW-0833">Ubl conjugation pathway</keyword>
<organism evidence="8 9">
    <name type="scientific">Psilocybe cyanescens</name>
    <dbReference type="NCBI Taxonomy" id="93625"/>
    <lineage>
        <taxon>Eukaryota</taxon>
        <taxon>Fungi</taxon>
        <taxon>Dikarya</taxon>
        <taxon>Basidiomycota</taxon>
        <taxon>Agaricomycotina</taxon>
        <taxon>Agaricomycetes</taxon>
        <taxon>Agaricomycetidae</taxon>
        <taxon>Agaricales</taxon>
        <taxon>Agaricineae</taxon>
        <taxon>Strophariaceae</taxon>
        <taxon>Psilocybe</taxon>
    </lineage>
</organism>
<evidence type="ECO:0000256" key="6">
    <source>
        <dbReference type="SAM" id="MobiDB-lite"/>
    </source>
</evidence>
<protein>
    <recommendedName>
        <fullName evidence="7">UCH catalytic domain-containing protein</fullName>
    </recommendedName>
</protein>
<feature type="region of interest" description="Disordered" evidence="6">
    <location>
        <begin position="55"/>
        <end position="79"/>
    </location>
</feature>
<comment type="caution">
    <text evidence="8">The sequence shown here is derived from an EMBL/GenBank/DDBJ whole genome shotgun (WGS) entry which is preliminary data.</text>
</comment>
<dbReference type="Gene3D" id="3.40.532.10">
    <property type="entry name" value="Peptidase C12, ubiquitin carboxyl-terminal hydrolase"/>
    <property type="match status" value="1"/>
</dbReference>
<gene>
    <name evidence="8" type="ORF">CVT25_000588</name>
</gene>
<dbReference type="OrthoDB" id="427186at2759"/>